<dbReference type="GO" id="GO:0000272">
    <property type="term" value="P:polysaccharide catabolic process"/>
    <property type="evidence" value="ECO:0007669"/>
    <property type="project" value="TreeGrafter"/>
</dbReference>
<reference evidence="3 4" key="1">
    <citation type="journal article" date="2011" name="Stand. Genomic Sci.">
        <title>Non-contiguous finished genome sequence and contextual data of the filamentous soil bacterium Ktedonobacter racemifer type strain (SOSP1-21).</title>
        <authorList>
            <person name="Chang Y.J."/>
            <person name="Land M."/>
            <person name="Hauser L."/>
            <person name="Chertkov O."/>
            <person name="Del Rio T.G."/>
            <person name="Nolan M."/>
            <person name="Copeland A."/>
            <person name="Tice H."/>
            <person name="Cheng J.F."/>
            <person name="Lucas S."/>
            <person name="Han C."/>
            <person name="Goodwin L."/>
            <person name="Pitluck S."/>
            <person name="Ivanova N."/>
            <person name="Ovchinikova G."/>
            <person name="Pati A."/>
            <person name="Chen A."/>
            <person name="Palaniappan K."/>
            <person name="Mavromatis K."/>
            <person name="Liolios K."/>
            <person name="Brettin T."/>
            <person name="Fiebig A."/>
            <person name="Rohde M."/>
            <person name="Abt B."/>
            <person name="Goker M."/>
            <person name="Detter J.C."/>
            <person name="Woyke T."/>
            <person name="Bristow J."/>
            <person name="Eisen J.A."/>
            <person name="Markowitz V."/>
            <person name="Hugenholtz P."/>
            <person name="Kyrpides N.C."/>
            <person name="Klenk H.P."/>
            <person name="Lapidus A."/>
        </authorList>
    </citation>
    <scope>NUCLEOTIDE SEQUENCE [LARGE SCALE GENOMIC DNA]</scope>
    <source>
        <strain evidence="4">DSM 44963</strain>
    </source>
</reference>
<dbReference type="eggNOG" id="COG5297">
    <property type="taxonomic scope" value="Bacteria"/>
</dbReference>
<feature type="region of interest" description="Disordered" evidence="1">
    <location>
        <begin position="525"/>
        <end position="559"/>
    </location>
</feature>
<evidence type="ECO:0000256" key="1">
    <source>
        <dbReference type="SAM" id="MobiDB-lite"/>
    </source>
</evidence>
<dbReference type="PANTHER" id="PTHR43576">
    <property type="entry name" value="ALPHA-L-ARABINOFURANOSIDASE C-RELATED"/>
    <property type="match status" value="1"/>
</dbReference>
<name>D6TQZ5_KTERA</name>
<dbReference type="Proteomes" id="UP000004508">
    <property type="component" value="Unassembled WGS sequence"/>
</dbReference>
<dbReference type="EMBL" id="ADVG01000002">
    <property type="protein sequence ID" value="EFH85866.1"/>
    <property type="molecule type" value="Genomic_DNA"/>
</dbReference>
<dbReference type="SMART" id="SM00637">
    <property type="entry name" value="CBD_II"/>
    <property type="match status" value="1"/>
</dbReference>
<dbReference type="SUPFAM" id="SSF51445">
    <property type="entry name" value="(Trans)glycosidases"/>
    <property type="match status" value="1"/>
</dbReference>
<dbReference type="Gene3D" id="2.60.40.290">
    <property type="match status" value="1"/>
</dbReference>
<dbReference type="eggNOG" id="COG3534">
    <property type="taxonomic scope" value="Bacteria"/>
</dbReference>
<keyword evidence="4" id="KW-1185">Reference proteome</keyword>
<organism evidence="3 4">
    <name type="scientific">Ktedonobacter racemifer DSM 44963</name>
    <dbReference type="NCBI Taxonomy" id="485913"/>
    <lineage>
        <taxon>Bacteria</taxon>
        <taxon>Bacillati</taxon>
        <taxon>Chloroflexota</taxon>
        <taxon>Ktedonobacteria</taxon>
        <taxon>Ktedonobacterales</taxon>
        <taxon>Ktedonobacteraceae</taxon>
        <taxon>Ktedonobacter</taxon>
    </lineage>
</organism>
<dbReference type="InterPro" id="IPR013780">
    <property type="entry name" value="Glyco_hydro_b"/>
</dbReference>
<dbReference type="InterPro" id="IPR008965">
    <property type="entry name" value="CBM2/CBM3_carb-bd_dom_sf"/>
</dbReference>
<dbReference type="Pfam" id="PF00553">
    <property type="entry name" value="CBM_2"/>
    <property type="match status" value="1"/>
</dbReference>
<dbReference type="PROSITE" id="PS51257">
    <property type="entry name" value="PROKAR_LIPOPROTEIN"/>
    <property type="match status" value="1"/>
</dbReference>
<sequence>MRSVTRKFIGLFVSSRQAKWLPGAAVCCLLIGCIVALSPLGQAMASMRTASAMSAQVTVNAGQSLGTLTGASKGLNTAVWDGNLLDSAASSAVKNAGIRTLRYPGGSTSNVYHWQSNTTVSGQGYANPNNTFDAFMNMAQSVGAQPIITADYGAGTPQEAADWVQYANKGGSGYTGPVPTYTGGSSTGHTYGIKYWEIGNEIYGDGTYGASWEFNNNAHTSATYASNVVSYSQAMKAVDPTIKIGAVLTTPGNWPDSVTNSASPQPWNTTVLSTACSSIDFAIVHWYPQNPGNESDATLLSASAQIAGMVSTLRSELNQYCGAHASAIQIFVTETNSVSSNPGKQTVSVVNVLFEADNYMNWLENGVTNVDWWTLHNGATAGNTSSSLYGNAQYGDYGVLSNGSCTSSTSGICEPAANTPFPAYYGLQMLNYLGQAGDTMVSSSSNQSLVVAHAVKQANGNLAVLLINKDPNNSYTVSLGLSSYNGASTATVYSYGETSSAITSASGSSSSVTIAPYSLTTVILQPGTGGTPTPTPTTTSTPTPTPTPPNTPTPTPTSGSCKVAYTVTNQWTGGFGATFTITNTSSTPINGWSLQFAFPNGQKITQLWNGNYTQSGANVTITNLSYNGSIPAGGTVSSEPGFNGSWSGANTSPTSFTLNGSPCSVAG</sequence>
<dbReference type="InterPro" id="IPR017853">
    <property type="entry name" value="GH"/>
</dbReference>
<dbReference type="Gene3D" id="3.20.20.80">
    <property type="entry name" value="Glycosidases"/>
    <property type="match status" value="1"/>
</dbReference>
<dbReference type="GO" id="GO:0004553">
    <property type="term" value="F:hydrolase activity, hydrolyzing O-glycosyl compounds"/>
    <property type="evidence" value="ECO:0007669"/>
    <property type="project" value="InterPro"/>
</dbReference>
<dbReference type="InParanoid" id="D6TQZ5"/>
<dbReference type="InterPro" id="IPR012291">
    <property type="entry name" value="CBM2_carb-bd_dom_sf"/>
</dbReference>
<proteinExistence type="predicted"/>
<feature type="domain" description="CBM2" evidence="2">
    <location>
        <begin position="554"/>
        <end position="666"/>
    </location>
</feature>
<dbReference type="AlphaFoldDB" id="D6TQZ5"/>
<comment type="caution">
    <text evidence="3">The sequence shown here is derived from an EMBL/GenBank/DDBJ whole genome shotgun (WGS) entry which is preliminary data.</text>
</comment>
<evidence type="ECO:0000259" key="2">
    <source>
        <dbReference type="PROSITE" id="PS51173"/>
    </source>
</evidence>
<dbReference type="PROSITE" id="PS51173">
    <property type="entry name" value="CBM2"/>
    <property type="match status" value="1"/>
</dbReference>
<gene>
    <name evidence="3" type="ORF">Krac_7119</name>
</gene>
<dbReference type="Gene3D" id="2.60.40.1180">
    <property type="entry name" value="Golgi alpha-mannosidase II"/>
    <property type="match status" value="1"/>
</dbReference>
<protein>
    <submittedName>
        <fullName evidence="3">Cellulose-binding family II</fullName>
    </submittedName>
</protein>
<evidence type="ECO:0000313" key="3">
    <source>
        <dbReference type="EMBL" id="EFH85866.1"/>
    </source>
</evidence>
<evidence type="ECO:0000313" key="4">
    <source>
        <dbReference type="Proteomes" id="UP000004508"/>
    </source>
</evidence>
<dbReference type="PANTHER" id="PTHR43576:SF3">
    <property type="entry name" value="ALPHA-L-ARABINOFURANOSIDASE C"/>
    <property type="match status" value="1"/>
</dbReference>
<dbReference type="SUPFAM" id="SSF49384">
    <property type="entry name" value="Carbohydrate-binding domain"/>
    <property type="match status" value="1"/>
</dbReference>
<dbReference type="InterPro" id="IPR001919">
    <property type="entry name" value="CBD2"/>
</dbReference>
<accession>D6TQZ5</accession>
<feature type="compositionally biased region" description="Pro residues" evidence="1">
    <location>
        <begin position="543"/>
        <end position="555"/>
    </location>
</feature>
<dbReference type="STRING" id="485913.Krac_7119"/>
<dbReference type="GO" id="GO:0030247">
    <property type="term" value="F:polysaccharide binding"/>
    <property type="evidence" value="ECO:0007669"/>
    <property type="project" value="UniProtKB-UniRule"/>
</dbReference>